<name>A0A7Y3Z6H2_9VIBR</name>
<evidence type="ECO:0000313" key="2">
    <source>
        <dbReference type="EMBL" id="NOH47391.1"/>
    </source>
</evidence>
<dbReference type="Gene3D" id="3.20.80.10">
    <property type="entry name" value="Regulatory factor, effector binding domain"/>
    <property type="match status" value="1"/>
</dbReference>
<accession>A0A7Y3Z6H2</accession>
<dbReference type="InterPro" id="IPR029442">
    <property type="entry name" value="GyrI-like"/>
</dbReference>
<comment type="caution">
    <text evidence="2">The sequence shown here is derived from an EMBL/GenBank/DDBJ whole genome shotgun (WGS) entry which is preliminary data.</text>
</comment>
<dbReference type="InterPro" id="IPR010499">
    <property type="entry name" value="AraC_E-bd"/>
</dbReference>
<evidence type="ECO:0000313" key="3">
    <source>
        <dbReference type="Proteomes" id="UP000572072"/>
    </source>
</evidence>
<reference evidence="2 3" key="1">
    <citation type="submission" date="2019-08" db="EMBL/GenBank/DDBJ databases">
        <title>Draft genome sequencing and comparative genomics of hatchery-associated Vibrios.</title>
        <authorList>
            <person name="Kehlet-Delgado H."/>
            <person name="Mueller R.S."/>
        </authorList>
    </citation>
    <scope>NUCLEOTIDE SEQUENCE [LARGE SCALE GENOMIC DNA]</scope>
    <source>
        <strain evidence="2 3">00-78-3</strain>
    </source>
</reference>
<dbReference type="InterPro" id="IPR011256">
    <property type="entry name" value="Reg_factor_effector_dom_sf"/>
</dbReference>
<dbReference type="InterPro" id="IPR023393">
    <property type="entry name" value="START-like_dom_sf"/>
</dbReference>
<dbReference type="Pfam" id="PF06445">
    <property type="entry name" value="GyrI-like"/>
    <property type="match status" value="1"/>
</dbReference>
<sequence length="311" mass="35895">MVMLSYQVNRSIEIEKTQSDIIEYLKDFTHWPEWSPWIIMEPECELTYSDEQGVVGSGYQWNGHRIGTGAMVLESTQEHRLDMELHFFRPFKSHAKVTFLVTPSQNSCTVEWMMQSRVPWFLFFLKNMFKSMIGMDYDRGLRMLKSQMETGQVLSQLTDVGSRKQNEINYIGLMGAGTIPELGPVMQDHVARLYEMAERESLPVTGELFCYYLSMDMKQGYFEFITCLPVKAGVAATGDFVAGTIPECETYVVEHKGEYWFLGNAWSFVMNLTRQNGIKVKIKPLGIERYLNNPNETDKADLLTEVIVFKK</sequence>
<protein>
    <submittedName>
        <fullName evidence="2">Transcriptional regulator</fullName>
    </submittedName>
</protein>
<dbReference type="AlphaFoldDB" id="A0A7Y3Z6H2"/>
<evidence type="ECO:0000259" key="1">
    <source>
        <dbReference type="SMART" id="SM00871"/>
    </source>
</evidence>
<dbReference type="EMBL" id="VTYN01000004">
    <property type="protein sequence ID" value="NOH47391.1"/>
    <property type="molecule type" value="Genomic_DNA"/>
</dbReference>
<proteinExistence type="predicted"/>
<dbReference type="Pfam" id="PF10604">
    <property type="entry name" value="Polyketide_cyc2"/>
    <property type="match status" value="1"/>
</dbReference>
<dbReference type="Proteomes" id="UP000572072">
    <property type="component" value="Unassembled WGS sequence"/>
</dbReference>
<dbReference type="SUPFAM" id="SSF55136">
    <property type="entry name" value="Probable bacterial effector-binding domain"/>
    <property type="match status" value="1"/>
</dbReference>
<feature type="domain" description="AraC effector-binding" evidence="1">
    <location>
        <begin position="158"/>
        <end position="311"/>
    </location>
</feature>
<dbReference type="SMART" id="SM00871">
    <property type="entry name" value="AraC_E_bind"/>
    <property type="match status" value="1"/>
</dbReference>
<dbReference type="CDD" id="cd07818">
    <property type="entry name" value="SRPBCC_1"/>
    <property type="match status" value="1"/>
</dbReference>
<dbReference type="Gene3D" id="3.30.530.20">
    <property type="match status" value="1"/>
</dbReference>
<gene>
    <name evidence="2" type="ORF">F0262_04885</name>
</gene>
<dbReference type="SUPFAM" id="SSF55961">
    <property type="entry name" value="Bet v1-like"/>
    <property type="match status" value="1"/>
</dbReference>
<dbReference type="InterPro" id="IPR019587">
    <property type="entry name" value="Polyketide_cyclase/dehydratase"/>
</dbReference>
<organism evidence="2 3">
    <name type="scientific">Vibrio rotiferianus</name>
    <dbReference type="NCBI Taxonomy" id="190895"/>
    <lineage>
        <taxon>Bacteria</taxon>
        <taxon>Pseudomonadati</taxon>
        <taxon>Pseudomonadota</taxon>
        <taxon>Gammaproteobacteria</taxon>
        <taxon>Vibrionales</taxon>
        <taxon>Vibrionaceae</taxon>
        <taxon>Vibrio</taxon>
    </lineage>
</organism>